<dbReference type="RefSeq" id="WP_191729548.1">
    <property type="nucleotide sequence ID" value="NZ_JACSQJ010000005.1"/>
</dbReference>
<feature type="compositionally biased region" description="Basic and acidic residues" evidence="6">
    <location>
        <begin position="850"/>
        <end position="861"/>
    </location>
</feature>
<evidence type="ECO:0000259" key="8">
    <source>
        <dbReference type="SMART" id="SM00849"/>
    </source>
</evidence>
<dbReference type="InterPro" id="IPR052159">
    <property type="entry name" value="Competence_DNA_uptake"/>
</dbReference>
<dbReference type="Pfam" id="PF03772">
    <property type="entry name" value="Competence"/>
    <property type="match status" value="1"/>
</dbReference>
<gene>
    <name evidence="9" type="ORF">H9645_09935</name>
</gene>
<evidence type="ECO:0000256" key="4">
    <source>
        <dbReference type="ARBA" id="ARBA00022989"/>
    </source>
</evidence>
<feature type="transmembrane region" description="Helical" evidence="7">
    <location>
        <begin position="407"/>
        <end position="428"/>
    </location>
</feature>
<comment type="subcellular location">
    <subcellularLocation>
        <location evidence="1">Cell membrane</location>
        <topology evidence="1">Multi-pass membrane protein</topology>
    </subcellularLocation>
</comment>
<keyword evidence="5 7" id="KW-0472">Membrane</keyword>
<dbReference type="InterPro" id="IPR004797">
    <property type="entry name" value="Competence_ComEC/Rec2"/>
</dbReference>
<name>A0ABR8UJY1_9GAMM</name>
<evidence type="ECO:0000256" key="6">
    <source>
        <dbReference type="SAM" id="MobiDB-lite"/>
    </source>
</evidence>
<feature type="transmembrane region" description="Helical" evidence="7">
    <location>
        <begin position="313"/>
        <end position="333"/>
    </location>
</feature>
<feature type="transmembrane region" description="Helical" evidence="7">
    <location>
        <begin position="275"/>
        <end position="301"/>
    </location>
</feature>
<keyword evidence="4 7" id="KW-1133">Transmembrane helix</keyword>
<feature type="transmembrane region" description="Helical" evidence="7">
    <location>
        <begin position="354"/>
        <end position="371"/>
    </location>
</feature>
<dbReference type="Proteomes" id="UP000647183">
    <property type="component" value="Unassembled WGS sequence"/>
</dbReference>
<comment type="caution">
    <text evidence="9">The sequence shown here is derived from an EMBL/GenBank/DDBJ whole genome shotgun (WGS) entry which is preliminary data.</text>
</comment>
<feature type="region of interest" description="Disordered" evidence="6">
    <location>
        <begin position="814"/>
        <end position="861"/>
    </location>
</feature>
<dbReference type="InterPro" id="IPR001279">
    <property type="entry name" value="Metallo-B-lactamas"/>
</dbReference>
<accession>A0ABR8UJY1</accession>
<feature type="domain" description="Metallo-beta-lactamase" evidence="8">
    <location>
        <begin position="555"/>
        <end position="740"/>
    </location>
</feature>
<keyword evidence="10" id="KW-1185">Reference proteome</keyword>
<sequence>MVAAVAAPTGTDPGQIPAQVPAQVPLPLPVAAFGAGAAGALVLGALGCLALPALPHVAVLLVLLAAGCAGWWRMPGRWRWGGAAVAGFALCGLHALASLGGQLPAQHERGDFTVEGRIVGLPEAEARRTRFQLRVHDDPALPRALRGAKLRLTWYDNEWSDEPSRRHELRPGAEWRLQLRLRAPRGLRNPGGFDAERHALAARIAASGYVREQATALQLSPPRGLDAWRDRVAMRIATVVPGGASRYVRALALGDTRALDDDDWHLLRATGLTHLIAISGFHVGLVAGAFALLGGALWRLFPALGHAMPRPQAAALAALAGAVAYAGVAGFALPTVRTVLMIAVAVAARLGRRPLRLSGSLALAAIVIVLVDPLALLSAGFWLSFGGVAWLLWCLPDAGRRPLRDFLSAQWVATLGLLPLTAILFGQASLAGPLANLVAVPWWSLVVVPLSLLGTALDALHAGWGTGAWRLAAAAFELSWPLFERLGRSPFALWWLPEPAWFALPLALGGAFWLLLPRGVPGRPLALLLWLPLLWPDRDLPRHGEVELVMFDVGQGTSLLLRTAGHATLYDMGPAVRDGWDAGERAVVPALQALGVRRIDTMVASHADADHAGGLDAVRRRFPGAPLFAPAGAGIEGAADCLAGSGWQRDGVRFRFLHPPLHFPYLRNEASCVLRIETAHGAILLPGDIGEAVEERLAGRVPGDLPADVVAVPHHGSRHSSSAGFVSATRARLALVSAGHANRFGHPDAGAVARWTGAGARVLGTPEGGALRVRLGADGLEVEAERRRRRRPWDAVAREGGSRAASLAVSYAPLFPPRAPRPQESIRAGTGQGRRVADAAPAAAVGGGAGDHRRTVLDAPP</sequence>
<dbReference type="Gene3D" id="3.60.15.10">
    <property type="entry name" value="Ribonuclease Z/Hydroxyacylglutathione hydrolase-like"/>
    <property type="match status" value="1"/>
</dbReference>
<evidence type="ECO:0000256" key="2">
    <source>
        <dbReference type="ARBA" id="ARBA00022475"/>
    </source>
</evidence>
<keyword evidence="2" id="KW-1003">Cell membrane</keyword>
<proteinExistence type="predicted"/>
<dbReference type="NCBIfam" id="TIGR00360">
    <property type="entry name" value="ComEC_N-term"/>
    <property type="match status" value="1"/>
</dbReference>
<dbReference type="CDD" id="cd07731">
    <property type="entry name" value="ComA-like_MBL-fold"/>
    <property type="match status" value="1"/>
</dbReference>
<organism evidence="9 10">
    <name type="scientific">Luteimonas colneyensis</name>
    <dbReference type="NCBI Taxonomy" id="2762230"/>
    <lineage>
        <taxon>Bacteria</taxon>
        <taxon>Pseudomonadati</taxon>
        <taxon>Pseudomonadota</taxon>
        <taxon>Gammaproteobacteria</taxon>
        <taxon>Lysobacterales</taxon>
        <taxon>Lysobacteraceae</taxon>
        <taxon>Luteimonas</taxon>
    </lineage>
</organism>
<dbReference type="InterPro" id="IPR004477">
    <property type="entry name" value="ComEC_N"/>
</dbReference>
<evidence type="ECO:0000256" key="1">
    <source>
        <dbReference type="ARBA" id="ARBA00004651"/>
    </source>
</evidence>
<feature type="transmembrane region" description="Helical" evidence="7">
    <location>
        <begin position="30"/>
        <end position="50"/>
    </location>
</feature>
<dbReference type="PANTHER" id="PTHR30619">
    <property type="entry name" value="DNA INTERNALIZATION/COMPETENCE PROTEIN COMEC/REC2"/>
    <property type="match status" value="1"/>
</dbReference>
<evidence type="ECO:0000313" key="10">
    <source>
        <dbReference type="Proteomes" id="UP000647183"/>
    </source>
</evidence>
<dbReference type="InterPro" id="IPR025405">
    <property type="entry name" value="DUF4131"/>
</dbReference>
<dbReference type="SUPFAM" id="SSF56281">
    <property type="entry name" value="Metallo-hydrolase/oxidoreductase"/>
    <property type="match status" value="1"/>
</dbReference>
<evidence type="ECO:0000256" key="7">
    <source>
        <dbReference type="SAM" id="Phobius"/>
    </source>
</evidence>
<dbReference type="InterPro" id="IPR035681">
    <property type="entry name" value="ComA-like_MBL"/>
</dbReference>
<dbReference type="Pfam" id="PF00753">
    <property type="entry name" value="Lactamase_B"/>
    <property type="match status" value="1"/>
</dbReference>
<dbReference type="Pfam" id="PF13567">
    <property type="entry name" value="DUF4131"/>
    <property type="match status" value="1"/>
</dbReference>
<dbReference type="PANTHER" id="PTHR30619:SF1">
    <property type="entry name" value="RECOMBINATION PROTEIN 2"/>
    <property type="match status" value="1"/>
</dbReference>
<evidence type="ECO:0000313" key="9">
    <source>
        <dbReference type="EMBL" id="MBD7988345.1"/>
    </source>
</evidence>
<feature type="transmembrane region" description="Helical" evidence="7">
    <location>
        <begin position="440"/>
        <end position="460"/>
    </location>
</feature>
<feature type="transmembrane region" description="Helical" evidence="7">
    <location>
        <begin position="80"/>
        <end position="99"/>
    </location>
</feature>
<dbReference type="NCBIfam" id="TIGR00361">
    <property type="entry name" value="ComEC_Rec2"/>
    <property type="match status" value="1"/>
</dbReference>
<evidence type="ECO:0000256" key="5">
    <source>
        <dbReference type="ARBA" id="ARBA00023136"/>
    </source>
</evidence>
<feature type="transmembrane region" description="Helical" evidence="7">
    <location>
        <begin position="377"/>
        <end position="395"/>
    </location>
</feature>
<evidence type="ECO:0000256" key="3">
    <source>
        <dbReference type="ARBA" id="ARBA00022692"/>
    </source>
</evidence>
<dbReference type="SMART" id="SM00849">
    <property type="entry name" value="Lactamase_B"/>
    <property type="match status" value="1"/>
</dbReference>
<dbReference type="EMBL" id="JACSQJ010000005">
    <property type="protein sequence ID" value="MBD7988345.1"/>
    <property type="molecule type" value="Genomic_DNA"/>
</dbReference>
<feature type="transmembrane region" description="Helical" evidence="7">
    <location>
        <begin position="57"/>
        <end position="74"/>
    </location>
</feature>
<dbReference type="InterPro" id="IPR036866">
    <property type="entry name" value="RibonucZ/Hydroxyglut_hydro"/>
</dbReference>
<feature type="transmembrane region" description="Helical" evidence="7">
    <location>
        <begin position="499"/>
        <end position="516"/>
    </location>
</feature>
<keyword evidence="3 7" id="KW-0812">Transmembrane</keyword>
<reference evidence="9 10" key="1">
    <citation type="submission" date="2020-08" db="EMBL/GenBank/DDBJ databases">
        <title>A Genomic Blueprint of the Chicken Gut Microbiome.</title>
        <authorList>
            <person name="Gilroy R."/>
            <person name="Ravi A."/>
            <person name="Getino M."/>
            <person name="Pursley I."/>
            <person name="Horton D.L."/>
            <person name="Alikhan N.-F."/>
            <person name="Baker D."/>
            <person name="Gharbi K."/>
            <person name="Hall N."/>
            <person name="Watson M."/>
            <person name="Adriaenssens E.M."/>
            <person name="Foster-Nyarko E."/>
            <person name="Jarju S."/>
            <person name="Secka A."/>
            <person name="Antonio M."/>
            <person name="Oren A."/>
            <person name="Chaudhuri R."/>
            <person name="La Ragione R.M."/>
            <person name="Hildebrand F."/>
            <person name="Pallen M.J."/>
        </authorList>
    </citation>
    <scope>NUCLEOTIDE SEQUENCE [LARGE SCALE GENOMIC DNA]</scope>
    <source>
        <strain evidence="9 10">Sa2BVA3</strain>
    </source>
</reference>
<protein>
    <submittedName>
        <fullName evidence="9">DNA internalization-related competence protein ComEC/Rec2</fullName>
    </submittedName>
</protein>